<dbReference type="Proteomes" id="UP000504844">
    <property type="component" value="Chromosome"/>
</dbReference>
<protein>
    <submittedName>
        <fullName evidence="2">DUF805 domain-containing protein</fullName>
    </submittedName>
</protein>
<accession>A0A6M8SSR3</accession>
<evidence type="ECO:0000256" key="1">
    <source>
        <dbReference type="SAM" id="Phobius"/>
    </source>
</evidence>
<keyword evidence="1" id="KW-1133">Transmembrane helix</keyword>
<organism evidence="2 3">
    <name type="scientific">Deefgea piscis</name>
    <dbReference type="NCBI Taxonomy" id="2739061"/>
    <lineage>
        <taxon>Bacteria</taxon>
        <taxon>Pseudomonadati</taxon>
        <taxon>Pseudomonadota</taxon>
        <taxon>Betaproteobacteria</taxon>
        <taxon>Neisseriales</taxon>
        <taxon>Chitinibacteraceae</taxon>
        <taxon>Deefgea</taxon>
    </lineage>
</organism>
<dbReference type="InterPro" id="IPR008523">
    <property type="entry name" value="DUF805"/>
</dbReference>
<dbReference type="EMBL" id="CP054143">
    <property type="protein sequence ID" value="QKJ67751.1"/>
    <property type="molecule type" value="Genomic_DNA"/>
</dbReference>
<sequence length="105" mass="12224">MKFEESIRTCFSKYADFKGRAVRSEYWWWVLFTFLAGVALSLAGETISGVFSLLTLLPSLAVGARRLHDTNRSGWWQLIWFLPIIGWILLLYWFASEGVEPNRFD</sequence>
<dbReference type="PANTHER" id="PTHR34980">
    <property type="entry name" value="INNER MEMBRANE PROTEIN-RELATED-RELATED"/>
    <property type="match status" value="1"/>
</dbReference>
<keyword evidence="3" id="KW-1185">Reference proteome</keyword>
<name>A0A6M8SSR3_9NEIS</name>
<dbReference type="PANTHER" id="PTHR34980:SF2">
    <property type="entry name" value="INNER MEMBRANE PROTEIN YHAH-RELATED"/>
    <property type="match status" value="1"/>
</dbReference>
<feature type="transmembrane region" description="Helical" evidence="1">
    <location>
        <begin position="75"/>
        <end position="95"/>
    </location>
</feature>
<dbReference type="KEGG" id="dee:HQN60_14055"/>
<keyword evidence="1" id="KW-0812">Transmembrane</keyword>
<evidence type="ECO:0000313" key="3">
    <source>
        <dbReference type="Proteomes" id="UP000504844"/>
    </source>
</evidence>
<dbReference type="Pfam" id="PF05656">
    <property type="entry name" value="DUF805"/>
    <property type="match status" value="1"/>
</dbReference>
<proteinExistence type="predicted"/>
<dbReference type="GO" id="GO:0005886">
    <property type="term" value="C:plasma membrane"/>
    <property type="evidence" value="ECO:0007669"/>
    <property type="project" value="TreeGrafter"/>
</dbReference>
<feature type="transmembrane region" description="Helical" evidence="1">
    <location>
        <begin position="26"/>
        <end position="54"/>
    </location>
</feature>
<keyword evidence="1" id="KW-0472">Membrane</keyword>
<evidence type="ECO:0000313" key="2">
    <source>
        <dbReference type="EMBL" id="QKJ67751.1"/>
    </source>
</evidence>
<dbReference type="RefSeq" id="WP_173534252.1">
    <property type="nucleotide sequence ID" value="NZ_CP054143.1"/>
</dbReference>
<dbReference type="AlphaFoldDB" id="A0A6M8SSR3"/>
<gene>
    <name evidence="2" type="ORF">HQN60_14055</name>
</gene>
<reference evidence="2 3" key="1">
    <citation type="submission" date="2020-05" db="EMBL/GenBank/DDBJ databases">
        <title>Complete genome sequence of Deefgea sp. D17.</title>
        <authorList>
            <person name="Bae J.-W."/>
            <person name="Han J.E."/>
        </authorList>
    </citation>
    <scope>NUCLEOTIDE SEQUENCE [LARGE SCALE GENOMIC DNA]</scope>
    <source>
        <strain evidence="2 3">D17</strain>
    </source>
</reference>